<dbReference type="PROSITE" id="PS51145">
    <property type="entry name" value="ZU5"/>
    <property type="match status" value="1"/>
</dbReference>
<dbReference type="Gene3D" id="2.60.40.10">
    <property type="entry name" value="Immunoglobulins"/>
    <property type="match status" value="1"/>
</dbReference>
<evidence type="ECO:0008006" key="6">
    <source>
        <dbReference type="Google" id="ProtNLM"/>
    </source>
</evidence>
<proteinExistence type="predicted"/>
<feature type="domain" description="Fibronectin type-III" evidence="2">
    <location>
        <begin position="147"/>
        <end position="240"/>
    </location>
</feature>
<dbReference type="PROSITE" id="PS50853">
    <property type="entry name" value="FN3"/>
    <property type="match status" value="1"/>
</dbReference>
<protein>
    <recommendedName>
        <fullName evidence="6">Fibronectin type-III domain-containing protein</fullName>
    </recommendedName>
</protein>
<evidence type="ECO:0000313" key="4">
    <source>
        <dbReference type="EMBL" id="OGL88622.1"/>
    </source>
</evidence>
<dbReference type="Pfam" id="PF00041">
    <property type="entry name" value="fn3"/>
    <property type="match status" value="1"/>
</dbReference>
<reference evidence="4 5" key="1">
    <citation type="journal article" date="2016" name="Nat. Commun.">
        <title>Thousands of microbial genomes shed light on interconnected biogeochemical processes in an aquifer system.</title>
        <authorList>
            <person name="Anantharaman K."/>
            <person name="Brown C.T."/>
            <person name="Hug L.A."/>
            <person name="Sharon I."/>
            <person name="Castelle C.J."/>
            <person name="Probst A.J."/>
            <person name="Thomas B.C."/>
            <person name="Singh A."/>
            <person name="Wilkins M.J."/>
            <person name="Karaoz U."/>
            <person name="Brodie E.L."/>
            <person name="Williams K.H."/>
            <person name="Hubbard S.S."/>
            <person name="Banfield J.F."/>
        </authorList>
    </citation>
    <scope>NUCLEOTIDE SEQUENCE [LARGE SCALE GENOMIC DNA]</scope>
</reference>
<dbReference type="Proteomes" id="UP000178264">
    <property type="component" value="Unassembled WGS sequence"/>
</dbReference>
<gene>
    <name evidence="4" type="ORF">A3I42_02010</name>
</gene>
<feature type="compositionally biased region" description="Gly residues" evidence="1">
    <location>
        <begin position="125"/>
        <end position="139"/>
    </location>
</feature>
<evidence type="ECO:0000259" key="3">
    <source>
        <dbReference type="PROSITE" id="PS51145"/>
    </source>
</evidence>
<evidence type="ECO:0000259" key="2">
    <source>
        <dbReference type="PROSITE" id="PS50853"/>
    </source>
</evidence>
<dbReference type="AlphaFoldDB" id="A0A1F7VDI9"/>
<name>A0A1F7VDI9_9BACT</name>
<evidence type="ECO:0000313" key="5">
    <source>
        <dbReference type="Proteomes" id="UP000178264"/>
    </source>
</evidence>
<comment type="caution">
    <text evidence="4">The sequence shown here is derived from an EMBL/GenBank/DDBJ whole genome shotgun (WGS) entry which is preliminary data.</text>
</comment>
<dbReference type="InterPro" id="IPR036116">
    <property type="entry name" value="FN3_sf"/>
</dbReference>
<feature type="domain" description="ZU5" evidence="3">
    <location>
        <begin position="242"/>
        <end position="379"/>
    </location>
</feature>
<dbReference type="InterPro" id="IPR013783">
    <property type="entry name" value="Ig-like_fold"/>
</dbReference>
<dbReference type="SMART" id="SM00060">
    <property type="entry name" value="FN3"/>
    <property type="match status" value="1"/>
</dbReference>
<sequence>MKRFTIGVIFPVLLALVVGYPAAAHELTFSENTTVYITDLGLNLTVLSGGTADSMTVNSGNVQFTLLSGQTVTIQSSNGRNLSASPQTAAATCVGTGTTSQITLSTAGTVTLTPSSNAMCTSSTGSGGTSSGGGGGGGSTTTTTQTAPTNITVTDAKIGTALKVSWTKPTNTEFSFVRIYRSEVKGQKGTALPDAQTGASFTDTGLTKGKTYYYAVVAVSKTGTESTNTQQYEGIPTALAAAATKQITGATGGMVALSDNSASITLPSGAVSGTADVSITPTATYSSLASAQGAVGGQAYEIAVSVGTSAVITFSKPVTLMFQYTEEMVKGLKESSLKLQYWDATAKKWIEVAGTLNTATNTITAQISHLTLFVIVGDKTTLASAGDLIKLTCAAGAGVNDPCRSVYYLGSDLKRYVFPNEVTFKSWYADFSGVKEVTREELQSYPIKANVTMRPGTYLIKITTDPKTYAVEPGGVLRWIPTEEIATSLYGAAWAKKIVDVADPFFINYQSANAVANKLTATQYPAGTVIKYASAPTTYYYVEGGKKRALSSSSLTQNSLRTEFVVTAPSSVEYINSTAVNSTETGIMTVAGP</sequence>
<evidence type="ECO:0000256" key="1">
    <source>
        <dbReference type="SAM" id="MobiDB-lite"/>
    </source>
</evidence>
<dbReference type="EMBL" id="MGER01000021">
    <property type="protein sequence ID" value="OGL88622.1"/>
    <property type="molecule type" value="Genomic_DNA"/>
</dbReference>
<dbReference type="InterPro" id="IPR003961">
    <property type="entry name" value="FN3_dom"/>
</dbReference>
<accession>A0A1F7VDI9</accession>
<dbReference type="SUPFAM" id="SSF49265">
    <property type="entry name" value="Fibronectin type III"/>
    <property type="match status" value="1"/>
</dbReference>
<dbReference type="InterPro" id="IPR000906">
    <property type="entry name" value="ZU5_dom"/>
</dbReference>
<feature type="region of interest" description="Disordered" evidence="1">
    <location>
        <begin position="116"/>
        <end position="148"/>
    </location>
</feature>
<dbReference type="CDD" id="cd00063">
    <property type="entry name" value="FN3"/>
    <property type="match status" value="1"/>
</dbReference>
<organism evidence="4 5">
    <name type="scientific">Candidatus Uhrbacteria bacterium RIFCSPLOWO2_02_FULL_49_11</name>
    <dbReference type="NCBI Taxonomy" id="1802409"/>
    <lineage>
        <taxon>Bacteria</taxon>
        <taxon>Candidatus Uhriibacteriota</taxon>
    </lineage>
</organism>